<dbReference type="PROSITE" id="PS51677">
    <property type="entry name" value="NODB"/>
    <property type="match status" value="1"/>
</dbReference>
<dbReference type="Pfam" id="PF01522">
    <property type="entry name" value="Polysacc_deac_1"/>
    <property type="match status" value="1"/>
</dbReference>
<dbReference type="InterPro" id="IPR002509">
    <property type="entry name" value="NODB_dom"/>
</dbReference>
<dbReference type="PANTHER" id="PTHR10587">
    <property type="entry name" value="GLYCOSYL TRANSFERASE-RELATED"/>
    <property type="match status" value="1"/>
</dbReference>
<dbReference type="Proteomes" id="UP000569951">
    <property type="component" value="Unassembled WGS sequence"/>
</dbReference>
<proteinExistence type="predicted"/>
<dbReference type="PANTHER" id="PTHR10587:SF137">
    <property type="entry name" value="4-DEOXY-4-FORMAMIDO-L-ARABINOSE-PHOSPHOUNDECAPRENOL DEFORMYLASE ARND-RELATED"/>
    <property type="match status" value="1"/>
</dbReference>
<protein>
    <submittedName>
        <fullName evidence="2">Peptidoglycan/xylan/chitin deacetylase (PgdA/CDA1 family)</fullName>
    </submittedName>
</protein>
<dbReference type="InterPro" id="IPR050248">
    <property type="entry name" value="Polysacc_deacetylase_ArnD"/>
</dbReference>
<dbReference type="CDD" id="cd10959">
    <property type="entry name" value="CE4_NodB_like_3"/>
    <property type="match status" value="1"/>
</dbReference>
<comment type="caution">
    <text evidence="2">The sequence shown here is derived from an EMBL/GenBank/DDBJ whole genome shotgun (WGS) entry which is preliminary data.</text>
</comment>
<evidence type="ECO:0000259" key="1">
    <source>
        <dbReference type="PROSITE" id="PS51677"/>
    </source>
</evidence>
<name>A0A841I418_9DEIO</name>
<dbReference type="SUPFAM" id="SSF88713">
    <property type="entry name" value="Glycoside hydrolase/deacetylase"/>
    <property type="match status" value="1"/>
</dbReference>
<evidence type="ECO:0000313" key="2">
    <source>
        <dbReference type="EMBL" id="MBB6099784.1"/>
    </source>
</evidence>
<dbReference type="GO" id="GO:0005975">
    <property type="term" value="P:carbohydrate metabolic process"/>
    <property type="evidence" value="ECO:0007669"/>
    <property type="project" value="InterPro"/>
</dbReference>
<keyword evidence="3" id="KW-1185">Reference proteome</keyword>
<dbReference type="RefSeq" id="WP_343058470.1">
    <property type="nucleotide sequence ID" value="NZ_JACHHG010000015.1"/>
</dbReference>
<accession>A0A841I418</accession>
<evidence type="ECO:0000313" key="3">
    <source>
        <dbReference type="Proteomes" id="UP000569951"/>
    </source>
</evidence>
<feature type="domain" description="NodB homology" evidence="1">
    <location>
        <begin position="37"/>
        <end position="207"/>
    </location>
</feature>
<dbReference type="AlphaFoldDB" id="A0A841I418"/>
<gene>
    <name evidence="2" type="ORF">HNR42_003242</name>
</gene>
<sequence length="240" mass="26515">MRLLRALALLMGGLALTDLLLRSMSLGALVHGPRDRSRVALTFDDGPSERTAALLEVLARHRARATFFVLRGAAEGHPERMRALEQSGHQVESHGVVHRHALLLPPWTERAQLAWHPARSRGGLYRPPHGGHSPLTRLFAAAYGRRVAMWDLEGQDWLDRDPRALAERILRYVQPGSVILLHDGPARTLPLLEVLLPGLEQRGLEPVTLEELGAGPQGWAGGVRRALQGLPEMLGRHRST</sequence>
<reference evidence="2 3" key="1">
    <citation type="submission" date="2020-08" db="EMBL/GenBank/DDBJ databases">
        <title>Genomic Encyclopedia of Type Strains, Phase IV (KMG-IV): sequencing the most valuable type-strain genomes for metagenomic binning, comparative biology and taxonomic classification.</title>
        <authorList>
            <person name="Goeker M."/>
        </authorList>
    </citation>
    <scope>NUCLEOTIDE SEQUENCE [LARGE SCALE GENOMIC DNA]</scope>
    <source>
        <strain evidence="2 3">DSM 21458</strain>
    </source>
</reference>
<organism evidence="2 3">
    <name type="scientific">Deinobacterium chartae</name>
    <dbReference type="NCBI Taxonomy" id="521158"/>
    <lineage>
        <taxon>Bacteria</taxon>
        <taxon>Thermotogati</taxon>
        <taxon>Deinococcota</taxon>
        <taxon>Deinococci</taxon>
        <taxon>Deinococcales</taxon>
        <taxon>Deinococcaceae</taxon>
        <taxon>Deinobacterium</taxon>
    </lineage>
</organism>
<dbReference type="GO" id="GO:0016810">
    <property type="term" value="F:hydrolase activity, acting on carbon-nitrogen (but not peptide) bonds"/>
    <property type="evidence" value="ECO:0007669"/>
    <property type="project" value="InterPro"/>
</dbReference>
<dbReference type="Gene3D" id="3.20.20.370">
    <property type="entry name" value="Glycoside hydrolase/deacetylase"/>
    <property type="match status" value="1"/>
</dbReference>
<dbReference type="InterPro" id="IPR011330">
    <property type="entry name" value="Glyco_hydro/deAcase_b/a-brl"/>
</dbReference>
<dbReference type="EMBL" id="JACHHG010000015">
    <property type="protein sequence ID" value="MBB6099784.1"/>
    <property type="molecule type" value="Genomic_DNA"/>
</dbReference>